<dbReference type="FunCoup" id="A0A7M7MBF0">
    <property type="interactions" value="29"/>
</dbReference>
<dbReference type="PROSITE" id="PS50835">
    <property type="entry name" value="IG_LIKE"/>
    <property type="match status" value="2"/>
</dbReference>
<dbReference type="CTD" id="38513"/>
<dbReference type="InterPro" id="IPR003598">
    <property type="entry name" value="Ig_sub2"/>
</dbReference>
<keyword evidence="1 4" id="KW-0732">Signal</keyword>
<dbReference type="GO" id="GO:0030424">
    <property type="term" value="C:axon"/>
    <property type="evidence" value="ECO:0007669"/>
    <property type="project" value="TreeGrafter"/>
</dbReference>
<dbReference type="OrthoDB" id="6138780at2759"/>
<dbReference type="SUPFAM" id="SSF48726">
    <property type="entry name" value="Immunoglobulin"/>
    <property type="match status" value="2"/>
</dbReference>
<dbReference type="PANTHER" id="PTHR45080:SF8">
    <property type="entry name" value="IG-LIKE DOMAIN-CONTAINING PROTEIN"/>
    <property type="match status" value="1"/>
</dbReference>
<dbReference type="GO" id="GO:0005886">
    <property type="term" value="C:plasma membrane"/>
    <property type="evidence" value="ECO:0007669"/>
    <property type="project" value="TreeGrafter"/>
</dbReference>
<dbReference type="PANTHER" id="PTHR45080">
    <property type="entry name" value="CONTACTIN 5"/>
    <property type="match status" value="1"/>
</dbReference>
<feature type="chain" id="PRO_5029490491" description="Ig-like domain-containing protein" evidence="4">
    <location>
        <begin position="35"/>
        <end position="307"/>
    </location>
</feature>
<dbReference type="InterPro" id="IPR013098">
    <property type="entry name" value="Ig_I-set"/>
</dbReference>
<dbReference type="SMART" id="SM00409">
    <property type="entry name" value="IG"/>
    <property type="match status" value="2"/>
</dbReference>
<dbReference type="Proteomes" id="UP000594260">
    <property type="component" value="Unplaced"/>
</dbReference>
<accession>A0A7M7MBF0</accession>
<dbReference type="InterPro" id="IPR003599">
    <property type="entry name" value="Ig_sub"/>
</dbReference>
<dbReference type="GO" id="GO:0007156">
    <property type="term" value="P:homophilic cell adhesion via plasma membrane adhesion molecules"/>
    <property type="evidence" value="ECO:0007669"/>
    <property type="project" value="TreeGrafter"/>
</dbReference>
<dbReference type="AlphaFoldDB" id="A0A7M7MBF0"/>
<evidence type="ECO:0000313" key="6">
    <source>
        <dbReference type="EnsemblMetazoa" id="XP_022663959"/>
    </source>
</evidence>
<dbReference type="EnsemblMetazoa" id="XM_022808224">
    <property type="protein sequence ID" value="XP_022663959"/>
    <property type="gene ID" value="LOC111251552"/>
</dbReference>
<protein>
    <recommendedName>
        <fullName evidence="5">Ig-like domain-containing protein</fullName>
    </recommendedName>
</protein>
<dbReference type="Pfam" id="PF13927">
    <property type="entry name" value="Ig_3"/>
    <property type="match status" value="1"/>
</dbReference>
<dbReference type="Gene3D" id="2.60.40.10">
    <property type="entry name" value="Immunoglobulins"/>
    <property type="match status" value="2"/>
</dbReference>
<evidence type="ECO:0000256" key="4">
    <source>
        <dbReference type="SAM" id="SignalP"/>
    </source>
</evidence>
<evidence type="ECO:0000313" key="7">
    <source>
        <dbReference type="Proteomes" id="UP000594260"/>
    </source>
</evidence>
<dbReference type="InParanoid" id="A0A7M7MBF0"/>
<dbReference type="KEGG" id="vde:111251552"/>
<dbReference type="RefSeq" id="XP_022663959.1">
    <property type="nucleotide sequence ID" value="XM_022808224.1"/>
</dbReference>
<evidence type="ECO:0000256" key="1">
    <source>
        <dbReference type="ARBA" id="ARBA00022729"/>
    </source>
</evidence>
<dbReference type="InterPro" id="IPR007110">
    <property type="entry name" value="Ig-like_dom"/>
</dbReference>
<dbReference type="Pfam" id="PF07679">
    <property type="entry name" value="I-set"/>
    <property type="match status" value="1"/>
</dbReference>
<proteinExistence type="predicted"/>
<keyword evidence="7" id="KW-1185">Reference proteome</keyword>
<keyword evidence="2" id="KW-1015">Disulfide bond</keyword>
<dbReference type="GO" id="GO:0008046">
    <property type="term" value="F:axon guidance receptor activity"/>
    <property type="evidence" value="ECO:0007669"/>
    <property type="project" value="TreeGrafter"/>
</dbReference>
<sequence>MNRGSCIFGRSSLLLPALLAVLLGLVVLCQSAGAYVLPRRGAVSGREQNVDGVDAGAGPYFSRHLRSRIHRNGRSDRRRHGRLIVNVTTSEQAVFQNDQAVLQCEATGPSPAIVYWLKNGERISQQDNSESLNLVSFDDTDIVKSTDFTLTTVKSKLYIDCASADDEAEYTCVAISNEQTESATYKLQVSRSPNPMTPTGCRTHAKKSHHIGKPARITFWTHNKLVPLSSSVVLVCRAQGTNPAITWVNEETQAMISDSDAERIHVRDNGDLEIKNVQWTDMGGYACQAENEVGADRQVAFLYPYTP</sequence>
<keyword evidence="3" id="KW-0393">Immunoglobulin domain</keyword>
<dbReference type="GeneID" id="111251552"/>
<dbReference type="GO" id="GO:0050808">
    <property type="term" value="P:synapse organization"/>
    <property type="evidence" value="ECO:0007669"/>
    <property type="project" value="TreeGrafter"/>
</dbReference>
<feature type="domain" description="Ig-like" evidence="5">
    <location>
        <begin position="214"/>
        <end position="300"/>
    </location>
</feature>
<dbReference type="OMA" id="QTADWED"/>
<feature type="signal peptide" evidence="4">
    <location>
        <begin position="1"/>
        <end position="34"/>
    </location>
</feature>
<evidence type="ECO:0000256" key="3">
    <source>
        <dbReference type="ARBA" id="ARBA00023319"/>
    </source>
</evidence>
<dbReference type="InterPro" id="IPR013783">
    <property type="entry name" value="Ig-like_fold"/>
</dbReference>
<evidence type="ECO:0000256" key="2">
    <source>
        <dbReference type="ARBA" id="ARBA00023157"/>
    </source>
</evidence>
<reference evidence="6" key="1">
    <citation type="submission" date="2021-01" db="UniProtKB">
        <authorList>
            <consortium name="EnsemblMetazoa"/>
        </authorList>
    </citation>
    <scope>IDENTIFICATION</scope>
</reference>
<dbReference type="GO" id="GO:0043025">
    <property type="term" value="C:neuronal cell body"/>
    <property type="evidence" value="ECO:0007669"/>
    <property type="project" value="TreeGrafter"/>
</dbReference>
<evidence type="ECO:0000259" key="5">
    <source>
        <dbReference type="PROSITE" id="PS50835"/>
    </source>
</evidence>
<organism evidence="6 7">
    <name type="scientific">Varroa destructor</name>
    <name type="common">Honeybee mite</name>
    <dbReference type="NCBI Taxonomy" id="109461"/>
    <lineage>
        <taxon>Eukaryota</taxon>
        <taxon>Metazoa</taxon>
        <taxon>Ecdysozoa</taxon>
        <taxon>Arthropoda</taxon>
        <taxon>Chelicerata</taxon>
        <taxon>Arachnida</taxon>
        <taxon>Acari</taxon>
        <taxon>Parasitiformes</taxon>
        <taxon>Mesostigmata</taxon>
        <taxon>Gamasina</taxon>
        <taxon>Dermanyssoidea</taxon>
        <taxon>Varroidae</taxon>
        <taxon>Varroa</taxon>
    </lineage>
</organism>
<dbReference type="InterPro" id="IPR050958">
    <property type="entry name" value="Cell_Adh-Cytoskel_Orgn"/>
</dbReference>
<name>A0A7M7MBF0_VARDE</name>
<feature type="domain" description="Ig-like" evidence="5">
    <location>
        <begin position="59"/>
        <end position="190"/>
    </location>
</feature>
<dbReference type="SMART" id="SM00408">
    <property type="entry name" value="IGc2"/>
    <property type="match status" value="2"/>
</dbReference>
<dbReference type="InterPro" id="IPR036179">
    <property type="entry name" value="Ig-like_dom_sf"/>
</dbReference>